<name>A0A0A9BLN8_ARUDO</name>
<dbReference type="AlphaFoldDB" id="A0A0A9BLN8"/>
<proteinExistence type="predicted"/>
<evidence type="ECO:0000313" key="1">
    <source>
        <dbReference type="EMBL" id="JAD64306.1"/>
    </source>
</evidence>
<protein>
    <submittedName>
        <fullName evidence="1">Uncharacterized protein</fullName>
    </submittedName>
</protein>
<reference evidence="1" key="1">
    <citation type="submission" date="2014-09" db="EMBL/GenBank/DDBJ databases">
        <authorList>
            <person name="Magalhaes I.L.F."/>
            <person name="Oliveira U."/>
            <person name="Santos F.R."/>
            <person name="Vidigal T.H.D.A."/>
            <person name="Brescovit A.D."/>
            <person name="Santos A.J."/>
        </authorList>
    </citation>
    <scope>NUCLEOTIDE SEQUENCE</scope>
    <source>
        <tissue evidence="1">Shoot tissue taken approximately 20 cm above the soil surface</tissue>
    </source>
</reference>
<organism evidence="1">
    <name type="scientific">Arundo donax</name>
    <name type="common">Giant reed</name>
    <name type="synonym">Donax arundinaceus</name>
    <dbReference type="NCBI Taxonomy" id="35708"/>
    <lineage>
        <taxon>Eukaryota</taxon>
        <taxon>Viridiplantae</taxon>
        <taxon>Streptophyta</taxon>
        <taxon>Embryophyta</taxon>
        <taxon>Tracheophyta</taxon>
        <taxon>Spermatophyta</taxon>
        <taxon>Magnoliopsida</taxon>
        <taxon>Liliopsida</taxon>
        <taxon>Poales</taxon>
        <taxon>Poaceae</taxon>
        <taxon>PACMAD clade</taxon>
        <taxon>Arundinoideae</taxon>
        <taxon>Arundineae</taxon>
        <taxon>Arundo</taxon>
    </lineage>
</organism>
<dbReference type="EMBL" id="GBRH01233589">
    <property type="protein sequence ID" value="JAD64306.1"/>
    <property type="molecule type" value="Transcribed_RNA"/>
</dbReference>
<reference evidence="1" key="2">
    <citation type="journal article" date="2015" name="Data Brief">
        <title>Shoot transcriptome of the giant reed, Arundo donax.</title>
        <authorList>
            <person name="Barrero R.A."/>
            <person name="Guerrero F.D."/>
            <person name="Moolhuijzen P."/>
            <person name="Goolsby J.A."/>
            <person name="Tidwell J."/>
            <person name="Bellgard S.E."/>
            <person name="Bellgard M.I."/>
        </authorList>
    </citation>
    <scope>NUCLEOTIDE SEQUENCE</scope>
    <source>
        <tissue evidence="1">Shoot tissue taken approximately 20 cm above the soil surface</tissue>
    </source>
</reference>
<sequence length="26" mass="2743">MALEIGGLPLVTVQRQVSQPSLVHGL</sequence>
<accession>A0A0A9BLN8</accession>